<feature type="chain" id="PRO_5035774474" description="Secreted protein" evidence="1">
    <location>
        <begin position="33"/>
        <end position="119"/>
    </location>
</feature>
<keyword evidence="3" id="KW-1185">Reference proteome</keyword>
<name>A0A8T0I7L8_CERPU</name>
<dbReference type="Proteomes" id="UP000822688">
    <property type="component" value="Chromosome 4"/>
</dbReference>
<evidence type="ECO:0000313" key="3">
    <source>
        <dbReference type="Proteomes" id="UP000822688"/>
    </source>
</evidence>
<evidence type="ECO:0008006" key="4">
    <source>
        <dbReference type="Google" id="ProtNLM"/>
    </source>
</evidence>
<accession>A0A8T0I7L8</accession>
<evidence type="ECO:0000256" key="1">
    <source>
        <dbReference type="SAM" id="SignalP"/>
    </source>
</evidence>
<gene>
    <name evidence="2" type="ORF">KC19_4G062200</name>
</gene>
<evidence type="ECO:0000313" key="2">
    <source>
        <dbReference type="EMBL" id="KAG0578949.1"/>
    </source>
</evidence>
<comment type="caution">
    <text evidence="2">The sequence shown here is derived from an EMBL/GenBank/DDBJ whole genome shotgun (WGS) entry which is preliminary data.</text>
</comment>
<feature type="signal peptide" evidence="1">
    <location>
        <begin position="1"/>
        <end position="32"/>
    </location>
</feature>
<dbReference type="AlphaFoldDB" id="A0A8T0I7L8"/>
<reference evidence="2" key="1">
    <citation type="submission" date="2020-06" db="EMBL/GenBank/DDBJ databases">
        <title>WGS assembly of Ceratodon purpureus strain R40.</title>
        <authorList>
            <person name="Carey S.B."/>
            <person name="Jenkins J."/>
            <person name="Shu S."/>
            <person name="Lovell J.T."/>
            <person name="Sreedasyam A."/>
            <person name="Maumus F."/>
            <person name="Tiley G.P."/>
            <person name="Fernandez-Pozo N."/>
            <person name="Barry K."/>
            <person name="Chen C."/>
            <person name="Wang M."/>
            <person name="Lipzen A."/>
            <person name="Daum C."/>
            <person name="Saski C.A."/>
            <person name="Payton A.C."/>
            <person name="Mcbreen J.C."/>
            <person name="Conrad R.E."/>
            <person name="Kollar L.M."/>
            <person name="Olsson S."/>
            <person name="Huttunen S."/>
            <person name="Landis J.B."/>
            <person name="Wickett N.J."/>
            <person name="Johnson M.G."/>
            <person name="Rensing S.A."/>
            <person name="Grimwood J."/>
            <person name="Schmutz J."/>
            <person name="Mcdaniel S.F."/>
        </authorList>
    </citation>
    <scope>NUCLEOTIDE SEQUENCE</scope>
    <source>
        <strain evidence="2">R40</strain>
    </source>
</reference>
<protein>
    <recommendedName>
        <fullName evidence="4">Secreted protein</fullName>
    </recommendedName>
</protein>
<organism evidence="2 3">
    <name type="scientific">Ceratodon purpureus</name>
    <name type="common">Fire moss</name>
    <name type="synonym">Dicranum purpureum</name>
    <dbReference type="NCBI Taxonomy" id="3225"/>
    <lineage>
        <taxon>Eukaryota</taxon>
        <taxon>Viridiplantae</taxon>
        <taxon>Streptophyta</taxon>
        <taxon>Embryophyta</taxon>
        <taxon>Bryophyta</taxon>
        <taxon>Bryophytina</taxon>
        <taxon>Bryopsida</taxon>
        <taxon>Dicranidae</taxon>
        <taxon>Pseudoditrichales</taxon>
        <taxon>Ditrichaceae</taxon>
        <taxon>Ceratodon</taxon>
    </lineage>
</organism>
<proteinExistence type="predicted"/>
<sequence length="119" mass="13560">MGWLSVAPIVDLHFMTRFLLILLCSRVRLCFSQVEFLLGVGARTEHSAVASRGEHGFGEQFDDATLQLIVMGWVSKGRDDENNGLTNTMMVMKNLPWSNKFLHVDIRYACKVPYRLHTC</sequence>
<keyword evidence="1" id="KW-0732">Signal</keyword>
<dbReference type="EMBL" id="CM026424">
    <property type="protein sequence ID" value="KAG0578949.1"/>
    <property type="molecule type" value="Genomic_DNA"/>
</dbReference>